<keyword evidence="2" id="KW-1133">Transmembrane helix</keyword>
<evidence type="ECO:0000256" key="1">
    <source>
        <dbReference type="SAM" id="MobiDB-lite"/>
    </source>
</evidence>
<reference evidence="3" key="1">
    <citation type="submission" date="2022-01" db="EMBL/GenBank/DDBJ databases">
        <title>Comparison of Fish pathogen Aeromonas spp.</title>
        <authorList>
            <person name="Dubey S."/>
            <person name="Sorum H."/>
            <person name="Munangandu H.M."/>
        </authorList>
    </citation>
    <scope>NUCLEOTIDE SEQUENCE</scope>
    <source>
        <strain evidence="3">SD/21-15</strain>
    </source>
</reference>
<feature type="transmembrane region" description="Helical" evidence="2">
    <location>
        <begin position="36"/>
        <end position="60"/>
    </location>
</feature>
<dbReference type="RefSeq" id="WP_042648558.1">
    <property type="nucleotide sequence ID" value="NZ_CAWMGL010000047.1"/>
</dbReference>
<dbReference type="EMBL" id="JAJVCY010000002">
    <property type="protein sequence ID" value="MCV3287057.1"/>
    <property type="molecule type" value="Genomic_DNA"/>
</dbReference>
<evidence type="ECO:0000256" key="2">
    <source>
        <dbReference type="SAM" id="Phobius"/>
    </source>
</evidence>
<evidence type="ECO:0000313" key="4">
    <source>
        <dbReference type="Proteomes" id="UP001208651"/>
    </source>
</evidence>
<dbReference type="Proteomes" id="UP001208651">
    <property type="component" value="Unassembled WGS sequence"/>
</dbReference>
<keyword evidence="2" id="KW-0812">Transmembrane</keyword>
<dbReference type="AlphaFoldDB" id="A0AAW5RI29"/>
<organism evidence="3 4">
    <name type="scientific">Aeromonas media</name>
    <dbReference type="NCBI Taxonomy" id="651"/>
    <lineage>
        <taxon>Bacteria</taxon>
        <taxon>Pseudomonadati</taxon>
        <taxon>Pseudomonadota</taxon>
        <taxon>Gammaproteobacteria</taxon>
        <taxon>Aeromonadales</taxon>
        <taxon>Aeromonadaceae</taxon>
        <taxon>Aeromonas</taxon>
    </lineage>
</organism>
<protein>
    <submittedName>
        <fullName evidence="3">Uncharacterized protein</fullName>
    </submittedName>
</protein>
<gene>
    <name evidence="3" type="ORF">LZT28_02130</name>
</gene>
<proteinExistence type="predicted"/>
<accession>A0AAW5RI29</accession>
<keyword evidence="2" id="KW-0472">Membrane</keyword>
<feature type="region of interest" description="Disordered" evidence="1">
    <location>
        <begin position="1"/>
        <end position="21"/>
    </location>
</feature>
<evidence type="ECO:0000313" key="3">
    <source>
        <dbReference type="EMBL" id="MCV3287057.1"/>
    </source>
</evidence>
<comment type="caution">
    <text evidence="3">The sequence shown here is derived from an EMBL/GenBank/DDBJ whole genome shotgun (WGS) entry which is preliminary data.</text>
</comment>
<sequence>MAKQKNRNRAAQGCDSSKNKAPQLETEGLWKAWKHWLWQAVGFLFMALPICITNWCDAILKVIDTYRVIFGQ</sequence>
<name>A0AAW5RI29_AERME</name>